<dbReference type="InterPro" id="IPR020904">
    <property type="entry name" value="Sc_DH/Rdtase_CS"/>
</dbReference>
<reference evidence="10" key="1">
    <citation type="submission" date="2020-05" db="EMBL/GenBank/DDBJ databases">
        <title>Phylogenomic resolution of chytrid fungi.</title>
        <authorList>
            <person name="Stajich J.E."/>
            <person name="Amses K."/>
            <person name="Simmons R."/>
            <person name="Seto K."/>
            <person name="Myers J."/>
            <person name="Bonds A."/>
            <person name="Quandt C.A."/>
            <person name="Barry K."/>
            <person name="Liu P."/>
            <person name="Grigoriev I."/>
            <person name="Longcore J.E."/>
            <person name="James T.Y."/>
        </authorList>
    </citation>
    <scope>NUCLEOTIDE SEQUENCE</scope>
    <source>
        <strain evidence="10">PLAUS21</strain>
    </source>
</reference>
<dbReference type="Gene3D" id="3.40.50.720">
    <property type="entry name" value="NAD(P)-binding Rossmann-like Domain"/>
    <property type="match status" value="1"/>
</dbReference>
<dbReference type="CDD" id="cd05356">
    <property type="entry name" value="17beta-HSD1_like_SDR_c"/>
    <property type="match status" value="1"/>
</dbReference>
<dbReference type="GO" id="GO:0016491">
    <property type="term" value="F:oxidoreductase activity"/>
    <property type="evidence" value="ECO:0007669"/>
    <property type="project" value="UniProtKB-KW"/>
</dbReference>
<gene>
    <name evidence="10" type="ORF">HK103_004441</name>
</gene>
<protein>
    <recommendedName>
        <fullName evidence="12">Very-long-chain 3-oxoacyl-CoA reductase</fullName>
    </recommendedName>
</protein>
<dbReference type="PANTHER" id="PTHR43086">
    <property type="entry name" value="VERY-LONG-CHAIN 3-OXOOACYL-COA REDUCTASE"/>
    <property type="match status" value="1"/>
</dbReference>
<dbReference type="GO" id="GO:0005783">
    <property type="term" value="C:endoplasmic reticulum"/>
    <property type="evidence" value="ECO:0007669"/>
    <property type="project" value="TreeGrafter"/>
</dbReference>
<evidence type="ECO:0000256" key="1">
    <source>
        <dbReference type="ARBA" id="ARBA00005194"/>
    </source>
</evidence>
<evidence type="ECO:0000256" key="7">
    <source>
        <dbReference type="ARBA" id="ARBA00023160"/>
    </source>
</evidence>
<keyword evidence="3" id="KW-0276">Fatty acid metabolism</keyword>
<accession>A0AAD5Y887</accession>
<evidence type="ECO:0000256" key="6">
    <source>
        <dbReference type="ARBA" id="ARBA00023098"/>
    </source>
</evidence>
<evidence type="ECO:0000256" key="5">
    <source>
        <dbReference type="ARBA" id="ARBA00023002"/>
    </source>
</evidence>
<keyword evidence="2" id="KW-0444">Lipid biosynthesis</keyword>
<dbReference type="PANTHER" id="PTHR43086:SF2">
    <property type="entry name" value="HYDROXYSTEROID DEHYDROGENASE-LIKE PROTEIN 1"/>
    <property type="match status" value="1"/>
</dbReference>
<proteinExistence type="inferred from homology"/>
<evidence type="ECO:0000256" key="3">
    <source>
        <dbReference type="ARBA" id="ARBA00022832"/>
    </source>
</evidence>
<feature type="transmembrane region" description="Helical" evidence="9">
    <location>
        <begin position="15"/>
        <end position="36"/>
    </location>
</feature>
<dbReference type="PRINTS" id="PR00080">
    <property type="entry name" value="SDRFAMILY"/>
</dbReference>
<keyword evidence="11" id="KW-1185">Reference proteome</keyword>
<dbReference type="AlphaFoldDB" id="A0AAD5Y887"/>
<dbReference type="SUPFAM" id="SSF51735">
    <property type="entry name" value="NAD(P)-binding Rossmann-fold domains"/>
    <property type="match status" value="1"/>
</dbReference>
<evidence type="ECO:0000313" key="11">
    <source>
        <dbReference type="Proteomes" id="UP001210925"/>
    </source>
</evidence>
<keyword evidence="5" id="KW-0560">Oxidoreductase</keyword>
<dbReference type="EMBL" id="JADGKB010000037">
    <property type="protein sequence ID" value="KAJ3257532.1"/>
    <property type="molecule type" value="Genomic_DNA"/>
</dbReference>
<keyword evidence="9" id="KW-0812">Transmembrane</keyword>
<sequence length="323" mass="36629">MEFSNLLSFEFNPQFWHNVVHLIGLMFLATLGVNIFKTILNLTFWNAYDLKTDKKDQWAVVTGASDGIGKEFALQLALKGYDIVLLARSEDKMNEIAAKIKKLGHESIVYKFDFANATEKDWEKLADKLNSLDVKVLVNNVGVSHDFPVSFLEEDTERIERIMQVNVHSLMKMCRIVIPQMVEKKRGLVLNMGSMSGKIPSGLLSTYAASKAFVSSFSQGLAMEVHKQGVHVEHVNLYFVQTAMSKIRKSSFFVPTPRKFVASVLHSCGSSINSTPYAPHALINFVLDWFVPETFKIDSSYTMHQEIREKALKKKLREAKKDQ</sequence>
<dbReference type="Proteomes" id="UP001210925">
    <property type="component" value="Unassembled WGS sequence"/>
</dbReference>
<evidence type="ECO:0000256" key="4">
    <source>
        <dbReference type="ARBA" id="ARBA00022857"/>
    </source>
</evidence>
<evidence type="ECO:0000256" key="2">
    <source>
        <dbReference type="ARBA" id="ARBA00022516"/>
    </source>
</evidence>
<keyword evidence="7" id="KW-0275">Fatty acid biosynthesis</keyword>
<dbReference type="PROSITE" id="PS00061">
    <property type="entry name" value="ADH_SHORT"/>
    <property type="match status" value="1"/>
</dbReference>
<comment type="similarity">
    <text evidence="8">Belongs to the short-chain dehydrogenases/reductases (SDR) family.</text>
</comment>
<comment type="pathway">
    <text evidence="1">Lipid metabolism; fatty acid biosynthesis.</text>
</comment>
<dbReference type="FunFam" id="3.40.50.720:FF:000137">
    <property type="entry name" value="Hydroxysteroid (17-beta) dehydrogenase 3"/>
    <property type="match status" value="1"/>
</dbReference>
<name>A0AAD5Y887_9FUNG</name>
<dbReference type="PRINTS" id="PR00081">
    <property type="entry name" value="GDHRDH"/>
</dbReference>
<dbReference type="GO" id="GO:0030497">
    <property type="term" value="P:fatty acid elongation"/>
    <property type="evidence" value="ECO:0007669"/>
    <property type="project" value="TreeGrafter"/>
</dbReference>
<keyword evidence="9" id="KW-1133">Transmembrane helix</keyword>
<evidence type="ECO:0000256" key="8">
    <source>
        <dbReference type="RuleBase" id="RU000363"/>
    </source>
</evidence>
<dbReference type="Pfam" id="PF00106">
    <property type="entry name" value="adh_short"/>
    <property type="match status" value="1"/>
</dbReference>
<keyword evidence="4" id="KW-0521">NADP</keyword>
<evidence type="ECO:0000313" key="10">
    <source>
        <dbReference type="EMBL" id="KAJ3257532.1"/>
    </source>
</evidence>
<evidence type="ECO:0000256" key="9">
    <source>
        <dbReference type="SAM" id="Phobius"/>
    </source>
</evidence>
<organism evidence="10 11">
    <name type="scientific">Boothiomyces macroporosus</name>
    <dbReference type="NCBI Taxonomy" id="261099"/>
    <lineage>
        <taxon>Eukaryota</taxon>
        <taxon>Fungi</taxon>
        <taxon>Fungi incertae sedis</taxon>
        <taxon>Chytridiomycota</taxon>
        <taxon>Chytridiomycota incertae sedis</taxon>
        <taxon>Chytridiomycetes</taxon>
        <taxon>Rhizophydiales</taxon>
        <taxon>Terramycetaceae</taxon>
        <taxon>Boothiomyces</taxon>
    </lineage>
</organism>
<comment type="caution">
    <text evidence="10">The sequence shown here is derived from an EMBL/GenBank/DDBJ whole genome shotgun (WGS) entry which is preliminary data.</text>
</comment>
<evidence type="ECO:0008006" key="12">
    <source>
        <dbReference type="Google" id="ProtNLM"/>
    </source>
</evidence>
<dbReference type="InterPro" id="IPR036291">
    <property type="entry name" value="NAD(P)-bd_dom_sf"/>
</dbReference>
<keyword evidence="9" id="KW-0472">Membrane</keyword>
<dbReference type="PIRSF" id="PIRSF000126">
    <property type="entry name" value="11-beta-HSD1"/>
    <property type="match status" value="1"/>
</dbReference>
<dbReference type="InterPro" id="IPR002347">
    <property type="entry name" value="SDR_fam"/>
</dbReference>
<keyword evidence="6" id="KW-0443">Lipid metabolism</keyword>